<proteinExistence type="predicted"/>
<reference evidence="1" key="1">
    <citation type="journal article" date="2015" name="Front. Microbiol.">
        <title>Combining genomic sequencing methods to explore viral diversity and reveal potential virus-host interactions.</title>
        <authorList>
            <person name="Chow C.E."/>
            <person name="Winget D.M."/>
            <person name="White R.A.III."/>
            <person name="Hallam S.J."/>
            <person name="Suttle C.A."/>
        </authorList>
    </citation>
    <scope>NUCLEOTIDE SEQUENCE</scope>
    <source>
        <strain evidence="1">Anoxic2_1</strain>
    </source>
</reference>
<name>A0A0F7L223_9VIRU</name>
<evidence type="ECO:0000313" key="1">
    <source>
        <dbReference type="EMBL" id="AKH46609.1"/>
    </source>
</evidence>
<reference evidence="1" key="2">
    <citation type="submission" date="2015-03" db="EMBL/GenBank/DDBJ databases">
        <authorList>
            <person name="Chow C.-E.T."/>
            <person name="Winget D.M."/>
            <person name="White R.A.III."/>
            <person name="Hallam S.J."/>
            <person name="Suttle C.A."/>
        </authorList>
    </citation>
    <scope>NUCLEOTIDE SEQUENCE</scope>
    <source>
        <strain evidence="1">Anoxic2_1</strain>
    </source>
</reference>
<protein>
    <submittedName>
        <fullName evidence="1">Uncharacterized protein</fullName>
    </submittedName>
</protein>
<dbReference type="EMBL" id="KR029585">
    <property type="protein sequence ID" value="AKH46609.1"/>
    <property type="molecule type" value="Genomic_DNA"/>
</dbReference>
<organism evidence="1">
    <name type="scientific">uncultured marine virus</name>
    <dbReference type="NCBI Taxonomy" id="186617"/>
    <lineage>
        <taxon>Viruses</taxon>
        <taxon>environmental samples</taxon>
    </lineage>
</organism>
<sequence>MTRDERLELELAHNVYDVMQRAARGELAVAFLAARGELAEAPDDYQIAAAAVVEMCRQAFTGAEEHEAPCCECGDTVTWDDEAERTGAGPWDDGNAIWCQACWERVGMNQPEKEAK</sequence>
<accession>A0A0F7L223</accession>